<comment type="caution">
    <text evidence="2">The sequence shown here is derived from an EMBL/GenBank/DDBJ whole genome shotgun (WGS) entry which is preliminary data.</text>
</comment>
<dbReference type="EMBL" id="QGDT01000011">
    <property type="protein sequence ID" value="PWJ56535.1"/>
    <property type="molecule type" value="Genomic_DNA"/>
</dbReference>
<dbReference type="OrthoDB" id="9809196at2"/>
<dbReference type="Proteomes" id="UP000245880">
    <property type="component" value="Unassembled WGS sequence"/>
</dbReference>
<feature type="transmembrane region" description="Helical" evidence="1">
    <location>
        <begin position="324"/>
        <end position="342"/>
    </location>
</feature>
<keyword evidence="1" id="KW-0472">Membrane</keyword>
<feature type="transmembrane region" description="Helical" evidence="1">
    <location>
        <begin position="256"/>
        <end position="275"/>
    </location>
</feature>
<feature type="transmembrane region" description="Helical" evidence="1">
    <location>
        <begin position="295"/>
        <end position="312"/>
    </location>
</feature>
<dbReference type="AlphaFoldDB" id="A0A316AFH2"/>
<reference evidence="2 3" key="1">
    <citation type="submission" date="2018-03" db="EMBL/GenBank/DDBJ databases">
        <title>Genomic Encyclopedia of Archaeal and Bacterial Type Strains, Phase II (KMG-II): from individual species to whole genera.</title>
        <authorList>
            <person name="Goeker M."/>
        </authorList>
    </citation>
    <scope>NUCLEOTIDE SEQUENCE [LARGE SCALE GENOMIC DNA]</scope>
    <source>
        <strain evidence="2 3">DSM 100346</strain>
    </source>
</reference>
<feature type="transmembrane region" description="Helical" evidence="1">
    <location>
        <begin position="348"/>
        <end position="370"/>
    </location>
</feature>
<feature type="transmembrane region" description="Helical" evidence="1">
    <location>
        <begin position="114"/>
        <end position="133"/>
    </location>
</feature>
<sequence>MFQSISFGALKTSTLQTISRFQWVLGLVLGRSILMVWRIESQHQSPGYRDVLDKLILVLLLACPLMIGISLAAERTSSRFRSKLLGFLALSVILLTYYFFGINAKPSLIDYYRFGILFLAAHLLVAYAPFLNYRESNGFWQFNKALFLQFLNATLYAVTLYIGLMVAVQTVRFLFNIEYLFEIEADVAVLILSFFHSVFFLSKIPTDLAALDLETAYPKGLKIFTQYVLLPLEIVYLVILYAYTGKILLEWSLPSGGVAYLVLAFSVAGIFALLLLYPLRQVLTERWIVLFSRRFYLALLPLLILLFVGILRRINDYGITENRYIVVTLALWLAALALYFLFSRRKEIIWIPISLSLICVFLVLGPWNIFEVSEKSQLKTFQRLVVNHQLLNTEGVITHQATLPADDYEQLLSIVDYFRDRDTTVLASYFPQPTDNKLASRYDQHQYLLKKIANQNTPFQEFTYSVGPKALMDIEGFSTLLSFNTSIDVPLETEGWKITMHQNKLLVARQGQQVLTCDLPQKIQSLNQTYGDENNMVPPSQLTFNGVWRGHPIRVSIESIHQSNQKQIIASGYLLY</sequence>
<feature type="transmembrane region" description="Helical" evidence="1">
    <location>
        <begin position="51"/>
        <end position="72"/>
    </location>
</feature>
<proteinExistence type="predicted"/>
<feature type="transmembrane region" description="Helical" evidence="1">
    <location>
        <begin position="187"/>
        <end position="204"/>
    </location>
</feature>
<protein>
    <submittedName>
        <fullName evidence="2">Uncharacterized protein DUF4153</fullName>
    </submittedName>
</protein>
<keyword evidence="1" id="KW-0812">Transmembrane</keyword>
<keyword evidence="3" id="KW-1185">Reference proteome</keyword>
<feature type="transmembrane region" description="Helical" evidence="1">
    <location>
        <begin position="20"/>
        <end position="39"/>
    </location>
</feature>
<dbReference type="Pfam" id="PF13687">
    <property type="entry name" value="DUF4153"/>
    <property type="match status" value="1"/>
</dbReference>
<dbReference type="InterPro" id="IPR025291">
    <property type="entry name" value="DUF4153"/>
</dbReference>
<feature type="transmembrane region" description="Helical" evidence="1">
    <location>
        <begin position="153"/>
        <end position="175"/>
    </location>
</feature>
<feature type="transmembrane region" description="Helical" evidence="1">
    <location>
        <begin position="84"/>
        <end position="102"/>
    </location>
</feature>
<name>A0A316AFH2_9BACT</name>
<evidence type="ECO:0000313" key="3">
    <source>
        <dbReference type="Proteomes" id="UP000245880"/>
    </source>
</evidence>
<keyword evidence="1" id="KW-1133">Transmembrane helix</keyword>
<evidence type="ECO:0000256" key="1">
    <source>
        <dbReference type="SAM" id="Phobius"/>
    </source>
</evidence>
<dbReference type="RefSeq" id="WP_109676414.1">
    <property type="nucleotide sequence ID" value="NZ_QGDT01000011.1"/>
</dbReference>
<gene>
    <name evidence="2" type="ORF">CLV98_11129</name>
</gene>
<evidence type="ECO:0000313" key="2">
    <source>
        <dbReference type="EMBL" id="PWJ56535.1"/>
    </source>
</evidence>
<feature type="transmembrane region" description="Helical" evidence="1">
    <location>
        <begin position="224"/>
        <end position="244"/>
    </location>
</feature>
<accession>A0A316AFH2</accession>
<organism evidence="2 3">
    <name type="scientific">Dyadobacter jejuensis</name>
    <dbReference type="NCBI Taxonomy" id="1082580"/>
    <lineage>
        <taxon>Bacteria</taxon>
        <taxon>Pseudomonadati</taxon>
        <taxon>Bacteroidota</taxon>
        <taxon>Cytophagia</taxon>
        <taxon>Cytophagales</taxon>
        <taxon>Spirosomataceae</taxon>
        <taxon>Dyadobacter</taxon>
    </lineage>
</organism>